<dbReference type="Proteomes" id="UP000789525">
    <property type="component" value="Unassembled WGS sequence"/>
</dbReference>
<evidence type="ECO:0000313" key="2">
    <source>
        <dbReference type="Proteomes" id="UP000789525"/>
    </source>
</evidence>
<gene>
    <name evidence="1" type="ORF">ACOLOM_LOCUS11006</name>
</gene>
<accession>A0ACA9PND8</accession>
<sequence>PIYHTQWDAIPRHFRREMSSSSVNPPLEGTTGVPSKEKPLANSPPIVIPTPTDSTQSSGKAESNRLLLDSAHPGSAPPPPQVQRTRPRLRASKAAMTLTPTAVTRLRTLLSGPTPQYIRVGVRNKGCAGMSYHLEYVDKPSKFDEQVEQDGVKVLIDSKALFSIIGSEMDWVEDKLRCVMVIVIVFGADCGVAPNLRSRIRMSRMRVGVESRSTCSLALTRNIQLAIMNFSPLNRGIWFVSLSLDVMQYLYIKSLKVKLCAILTEELYPIASPVSPTARHDPDPEREEKRALQGSNVTNILGLLQKSCRQNWKGLQGNGNGGTCMSSLMNLKDKGRGMDTPTIQASKIT</sequence>
<keyword evidence="2" id="KW-1185">Reference proteome</keyword>
<evidence type="ECO:0000313" key="1">
    <source>
        <dbReference type="EMBL" id="CAG8718117.1"/>
    </source>
</evidence>
<dbReference type="EMBL" id="CAJVPT010037676">
    <property type="protein sequence ID" value="CAG8718117.1"/>
    <property type="molecule type" value="Genomic_DNA"/>
</dbReference>
<organism evidence="1 2">
    <name type="scientific">Acaulospora colombiana</name>
    <dbReference type="NCBI Taxonomy" id="27376"/>
    <lineage>
        <taxon>Eukaryota</taxon>
        <taxon>Fungi</taxon>
        <taxon>Fungi incertae sedis</taxon>
        <taxon>Mucoromycota</taxon>
        <taxon>Glomeromycotina</taxon>
        <taxon>Glomeromycetes</taxon>
        <taxon>Diversisporales</taxon>
        <taxon>Acaulosporaceae</taxon>
        <taxon>Acaulospora</taxon>
    </lineage>
</organism>
<feature type="non-terminal residue" evidence="1">
    <location>
        <position position="1"/>
    </location>
</feature>
<reference evidence="1" key="1">
    <citation type="submission" date="2021-06" db="EMBL/GenBank/DDBJ databases">
        <authorList>
            <person name="Kallberg Y."/>
            <person name="Tangrot J."/>
            <person name="Rosling A."/>
        </authorList>
    </citation>
    <scope>NUCLEOTIDE SEQUENCE</scope>
    <source>
        <strain evidence="1">CL356</strain>
    </source>
</reference>
<feature type="non-terminal residue" evidence="1">
    <location>
        <position position="349"/>
    </location>
</feature>
<protein>
    <submittedName>
        <fullName evidence="1">12363_t:CDS:1</fullName>
    </submittedName>
</protein>
<name>A0ACA9PND8_9GLOM</name>
<proteinExistence type="predicted"/>
<comment type="caution">
    <text evidence="1">The sequence shown here is derived from an EMBL/GenBank/DDBJ whole genome shotgun (WGS) entry which is preliminary data.</text>
</comment>